<comment type="caution">
    <text evidence="23">The sequence shown here is derived from an EMBL/GenBank/DDBJ whole genome shotgun (WGS) entry which is preliminary data.</text>
</comment>
<dbReference type="SUPFAM" id="SSF53244">
    <property type="entry name" value="MurD-like peptide ligases, peptide-binding domain"/>
    <property type="match status" value="1"/>
</dbReference>
<evidence type="ECO:0000256" key="14">
    <source>
        <dbReference type="ARBA" id="ARBA00023306"/>
    </source>
</evidence>
<dbReference type="NCBIfam" id="TIGR01087">
    <property type="entry name" value="murD"/>
    <property type="match status" value="1"/>
</dbReference>
<comment type="catalytic activity">
    <reaction evidence="18 19 20">
        <text>UDP-N-acetyl-alpha-D-muramoyl-L-alanine + D-glutamate + ATP = UDP-N-acetyl-alpha-D-muramoyl-L-alanyl-D-glutamate + ADP + phosphate + H(+)</text>
        <dbReference type="Rhea" id="RHEA:16429"/>
        <dbReference type="ChEBI" id="CHEBI:15378"/>
        <dbReference type="ChEBI" id="CHEBI:29986"/>
        <dbReference type="ChEBI" id="CHEBI:30616"/>
        <dbReference type="ChEBI" id="CHEBI:43474"/>
        <dbReference type="ChEBI" id="CHEBI:83898"/>
        <dbReference type="ChEBI" id="CHEBI:83900"/>
        <dbReference type="ChEBI" id="CHEBI:456216"/>
        <dbReference type="EC" id="6.3.2.9"/>
    </reaction>
</comment>
<dbReference type="GO" id="GO:0009252">
    <property type="term" value="P:peptidoglycan biosynthetic process"/>
    <property type="evidence" value="ECO:0007669"/>
    <property type="project" value="UniProtKB-UniRule"/>
</dbReference>
<evidence type="ECO:0000259" key="21">
    <source>
        <dbReference type="Pfam" id="PF02875"/>
    </source>
</evidence>
<evidence type="ECO:0000256" key="1">
    <source>
        <dbReference type="ARBA" id="ARBA00002734"/>
    </source>
</evidence>
<dbReference type="PANTHER" id="PTHR43692">
    <property type="entry name" value="UDP-N-ACETYLMURAMOYLALANINE--D-GLUTAMATE LIGASE"/>
    <property type="match status" value="1"/>
</dbReference>
<keyword evidence="7 19" id="KW-0963">Cytoplasm</keyword>
<dbReference type="Gene3D" id="3.40.1190.10">
    <property type="entry name" value="Mur-like, catalytic domain"/>
    <property type="match status" value="1"/>
</dbReference>
<dbReference type="PANTHER" id="PTHR43692:SF1">
    <property type="entry name" value="UDP-N-ACETYLMURAMOYLALANINE--D-GLUTAMATE LIGASE"/>
    <property type="match status" value="1"/>
</dbReference>
<keyword evidence="13 19" id="KW-0573">Peptidoglycan synthesis</keyword>
<dbReference type="InterPro" id="IPR013221">
    <property type="entry name" value="Mur_ligase_cen"/>
</dbReference>
<dbReference type="Pfam" id="PF02875">
    <property type="entry name" value="Mur_ligase_C"/>
    <property type="match status" value="1"/>
</dbReference>
<evidence type="ECO:0000256" key="9">
    <source>
        <dbReference type="ARBA" id="ARBA00022618"/>
    </source>
</evidence>
<name>A0A0R1VPF4_9LACO</name>
<evidence type="ECO:0000256" key="19">
    <source>
        <dbReference type="HAMAP-Rule" id="MF_00639"/>
    </source>
</evidence>
<evidence type="ECO:0000256" key="17">
    <source>
        <dbReference type="ARBA" id="ARBA00032324"/>
    </source>
</evidence>
<feature type="domain" description="Mur ligase central" evidence="22">
    <location>
        <begin position="116"/>
        <end position="292"/>
    </location>
</feature>
<evidence type="ECO:0000256" key="18">
    <source>
        <dbReference type="ARBA" id="ARBA00047632"/>
    </source>
</evidence>
<evidence type="ECO:0000313" key="24">
    <source>
        <dbReference type="Proteomes" id="UP000051451"/>
    </source>
</evidence>
<dbReference type="InterPro" id="IPR004101">
    <property type="entry name" value="Mur_ligase_C"/>
</dbReference>
<organism evidence="23 24">
    <name type="scientific">Liquorilactobacillus ghanensis DSM 18630</name>
    <dbReference type="NCBI Taxonomy" id="1423750"/>
    <lineage>
        <taxon>Bacteria</taxon>
        <taxon>Bacillati</taxon>
        <taxon>Bacillota</taxon>
        <taxon>Bacilli</taxon>
        <taxon>Lactobacillales</taxon>
        <taxon>Lactobacillaceae</taxon>
        <taxon>Liquorilactobacillus</taxon>
    </lineage>
</organism>
<proteinExistence type="inferred from homology"/>
<dbReference type="Gene3D" id="3.90.190.20">
    <property type="entry name" value="Mur ligase, C-terminal domain"/>
    <property type="match status" value="1"/>
</dbReference>
<evidence type="ECO:0000256" key="4">
    <source>
        <dbReference type="ARBA" id="ARBA00010416"/>
    </source>
</evidence>
<evidence type="ECO:0000256" key="7">
    <source>
        <dbReference type="ARBA" id="ARBA00022490"/>
    </source>
</evidence>
<keyword evidence="8 19" id="KW-0436">Ligase</keyword>
<keyword evidence="14 19" id="KW-0131">Cell cycle</keyword>
<evidence type="ECO:0000256" key="13">
    <source>
        <dbReference type="ARBA" id="ARBA00022984"/>
    </source>
</evidence>
<keyword evidence="9 19" id="KW-0132">Cell division</keyword>
<reference evidence="23 24" key="1">
    <citation type="journal article" date="2015" name="Genome Announc.">
        <title>Expanding the biotechnology potential of lactobacilli through comparative genomics of 213 strains and associated genera.</title>
        <authorList>
            <person name="Sun Z."/>
            <person name="Harris H.M."/>
            <person name="McCann A."/>
            <person name="Guo C."/>
            <person name="Argimon S."/>
            <person name="Zhang W."/>
            <person name="Yang X."/>
            <person name="Jeffery I.B."/>
            <person name="Cooney J.C."/>
            <person name="Kagawa T.F."/>
            <person name="Liu W."/>
            <person name="Song Y."/>
            <person name="Salvetti E."/>
            <person name="Wrobel A."/>
            <person name="Rasinkangas P."/>
            <person name="Parkhill J."/>
            <person name="Rea M.C."/>
            <person name="O'Sullivan O."/>
            <person name="Ritari J."/>
            <person name="Douillard F.P."/>
            <person name="Paul Ross R."/>
            <person name="Yang R."/>
            <person name="Briner A.E."/>
            <person name="Felis G.E."/>
            <person name="de Vos W.M."/>
            <person name="Barrangou R."/>
            <person name="Klaenhammer T.R."/>
            <person name="Caufield P.W."/>
            <person name="Cui Y."/>
            <person name="Zhang H."/>
            <person name="O'Toole P.W."/>
        </authorList>
    </citation>
    <scope>NUCLEOTIDE SEQUENCE [LARGE SCALE GENOMIC DNA]</scope>
    <source>
        <strain evidence="23 24">DSM 18630</strain>
    </source>
</reference>
<evidence type="ECO:0000256" key="11">
    <source>
        <dbReference type="ARBA" id="ARBA00022840"/>
    </source>
</evidence>
<accession>A0A0R1VPF4</accession>
<keyword evidence="12 19" id="KW-0133">Cell shape</keyword>
<dbReference type="GO" id="GO:0008764">
    <property type="term" value="F:UDP-N-acetylmuramoylalanine-D-glutamate ligase activity"/>
    <property type="evidence" value="ECO:0007669"/>
    <property type="project" value="UniProtKB-UniRule"/>
</dbReference>
<dbReference type="HAMAP" id="MF_00639">
    <property type="entry name" value="MurD"/>
    <property type="match status" value="1"/>
</dbReference>
<dbReference type="GO" id="GO:0005524">
    <property type="term" value="F:ATP binding"/>
    <property type="evidence" value="ECO:0007669"/>
    <property type="project" value="UniProtKB-UniRule"/>
</dbReference>
<evidence type="ECO:0000256" key="3">
    <source>
        <dbReference type="ARBA" id="ARBA00004752"/>
    </source>
</evidence>
<evidence type="ECO:0000256" key="8">
    <source>
        <dbReference type="ARBA" id="ARBA00022598"/>
    </source>
</evidence>
<dbReference type="GO" id="GO:0005737">
    <property type="term" value="C:cytoplasm"/>
    <property type="evidence" value="ECO:0007669"/>
    <property type="project" value="UniProtKB-SubCell"/>
</dbReference>
<dbReference type="InterPro" id="IPR036565">
    <property type="entry name" value="Mur-like_cat_sf"/>
</dbReference>
<dbReference type="InterPro" id="IPR018109">
    <property type="entry name" value="Folylpolyglutamate_synth_CS"/>
</dbReference>
<dbReference type="UniPathway" id="UPA00219"/>
<comment type="similarity">
    <text evidence="4 19">Belongs to the MurCDEF family.</text>
</comment>
<evidence type="ECO:0000256" key="12">
    <source>
        <dbReference type="ARBA" id="ARBA00022960"/>
    </source>
</evidence>
<dbReference type="EMBL" id="AZGB01000005">
    <property type="protein sequence ID" value="KRM07665.1"/>
    <property type="molecule type" value="Genomic_DNA"/>
</dbReference>
<dbReference type="GO" id="GO:0051301">
    <property type="term" value="P:cell division"/>
    <property type="evidence" value="ECO:0007669"/>
    <property type="project" value="UniProtKB-KW"/>
</dbReference>
<dbReference type="SUPFAM" id="SSF51984">
    <property type="entry name" value="MurCD N-terminal domain"/>
    <property type="match status" value="1"/>
</dbReference>
<dbReference type="GO" id="GO:0008360">
    <property type="term" value="P:regulation of cell shape"/>
    <property type="evidence" value="ECO:0007669"/>
    <property type="project" value="UniProtKB-KW"/>
</dbReference>
<feature type="binding site" evidence="19">
    <location>
        <begin position="118"/>
        <end position="124"/>
    </location>
    <ligand>
        <name>ATP</name>
        <dbReference type="ChEBI" id="CHEBI:30616"/>
    </ligand>
</feature>
<dbReference type="Gene3D" id="3.40.50.720">
    <property type="entry name" value="NAD(P)-binding Rossmann-like Domain"/>
    <property type="match status" value="1"/>
</dbReference>
<feature type="domain" description="Mur ligase C-terminal" evidence="21">
    <location>
        <begin position="314"/>
        <end position="427"/>
    </location>
</feature>
<dbReference type="PROSITE" id="PS01011">
    <property type="entry name" value="FOLYLPOLYGLU_SYNT_1"/>
    <property type="match status" value="1"/>
</dbReference>
<protein>
    <recommendedName>
        <fullName evidence="6 19">UDP-N-acetylmuramoylalanine--D-glutamate ligase</fullName>
        <ecNumber evidence="5 19">6.3.2.9</ecNumber>
    </recommendedName>
    <alternativeName>
        <fullName evidence="17 19">D-glutamic acid-adding enzyme</fullName>
    </alternativeName>
    <alternativeName>
        <fullName evidence="16 19">UDP-N-acetylmuramoyl-L-alanyl-D-glutamate synthetase</fullName>
    </alternativeName>
</protein>
<evidence type="ECO:0000256" key="6">
    <source>
        <dbReference type="ARBA" id="ARBA00015655"/>
    </source>
</evidence>
<evidence type="ECO:0000256" key="10">
    <source>
        <dbReference type="ARBA" id="ARBA00022741"/>
    </source>
</evidence>
<dbReference type="Proteomes" id="UP000051451">
    <property type="component" value="Unassembled WGS sequence"/>
</dbReference>
<comment type="subcellular location">
    <subcellularLocation>
        <location evidence="2 19 20">Cytoplasm</location>
    </subcellularLocation>
</comment>
<dbReference type="InterPro" id="IPR005762">
    <property type="entry name" value="MurD"/>
</dbReference>
<evidence type="ECO:0000256" key="20">
    <source>
        <dbReference type="RuleBase" id="RU003664"/>
    </source>
</evidence>
<dbReference type="AlphaFoldDB" id="A0A0R1VPF4"/>
<comment type="pathway">
    <text evidence="3 19 20">Cell wall biogenesis; peptidoglycan biosynthesis.</text>
</comment>
<dbReference type="GO" id="GO:0071555">
    <property type="term" value="P:cell wall organization"/>
    <property type="evidence" value="ECO:0007669"/>
    <property type="project" value="UniProtKB-KW"/>
</dbReference>
<evidence type="ECO:0000256" key="16">
    <source>
        <dbReference type="ARBA" id="ARBA00030398"/>
    </source>
</evidence>
<dbReference type="STRING" id="1423750.FC89_GL000105"/>
<keyword evidence="10 19" id="KW-0547">Nucleotide-binding</keyword>
<dbReference type="Pfam" id="PF08245">
    <property type="entry name" value="Mur_ligase_M"/>
    <property type="match status" value="1"/>
</dbReference>
<dbReference type="GO" id="GO:0004326">
    <property type="term" value="F:tetrahydrofolylpolyglutamate synthase activity"/>
    <property type="evidence" value="ECO:0007669"/>
    <property type="project" value="InterPro"/>
</dbReference>
<sequence length="457" mass="49923">MKAIKSYQGKKVLVLGLGKSGINAAELLVRLGAKVTINDLKTPKDPTIIKNLQAKGIKVITGSHPLELAEQNELMVKNPGIPYTNPLVKAAQAAGLPIITEPELAYEILEAQLVAVTGTNGKTTTTTLITLMLDQERTAGRAYAAGNIGIPASQVAQKATAKDVMVTELSSFQLLGITKLRPHIAVITNIYEAHTDYHGSRANYVKAKLRITKNQTAEDYLIINWDAEEWRKLSEKSAAQIIPFSRKQVVPTGAYQQGEYLYFKGEKIIKAADIKIPGGHNIENALAAIAAAKLMGQSNQAICQVLRTFSGVKHRIQYVMTVKQRKFYNDSKATNMEACERALSSFTQPTVLLAGGLDRGFTFERLIPYFKHVRAMICFGETAKLMAAAGKAAGVKQIDFTQDVVSAVPLAYKLSQPGDVVLLSPACASWDQYPTFEVRGDRFIKAVENLATEQEEN</sequence>
<comment type="function">
    <text evidence="1 19 20">Cell wall formation. Catalyzes the addition of glutamate to the nucleotide precursor UDP-N-acetylmuramoyl-L-alanine (UMA).</text>
</comment>
<evidence type="ECO:0000313" key="23">
    <source>
        <dbReference type="EMBL" id="KRM07665.1"/>
    </source>
</evidence>
<dbReference type="InterPro" id="IPR036615">
    <property type="entry name" value="Mur_ligase_C_dom_sf"/>
</dbReference>
<dbReference type="EC" id="6.3.2.9" evidence="5 19"/>
<evidence type="ECO:0000256" key="5">
    <source>
        <dbReference type="ARBA" id="ARBA00012212"/>
    </source>
</evidence>
<keyword evidence="24" id="KW-1185">Reference proteome</keyword>
<dbReference type="Pfam" id="PF21799">
    <property type="entry name" value="MurD-like_N"/>
    <property type="match status" value="1"/>
</dbReference>
<dbReference type="OrthoDB" id="9809796at2"/>
<dbReference type="SUPFAM" id="SSF53623">
    <property type="entry name" value="MurD-like peptide ligases, catalytic domain"/>
    <property type="match status" value="1"/>
</dbReference>
<gene>
    <name evidence="19" type="primary">murD</name>
    <name evidence="23" type="ORF">FC89_GL000105</name>
</gene>
<evidence type="ECO:0000256" key="2">
    <source>
        <dbReference type="ARBA" id="ARBA00004496"/>
    </source>
</evidence>
<dbReference type="RefSeq" id="WP_057870909.1">
    <property type="nucleotide sequence ID" value="NZ_AZGB01000005.1"/>
</dbReference>
<dbReference type="GeneID" id="98318169"/>
<evidence type="ECO:0000259" key="22">
    <source>
        <dbReference type="Pfam" id="PF08245"/>
    </source>
</evidence>
<keyword evidence="11 19" id="KW-0067">ATP-binding</keyword>
<evidence type="ECO:0000256" key="15">
    <source>
        <dbReference type="ARBA" id="ARBA00023316"/>
    </source>
</evidence>
<keyword evidence="15 19" id="KW-0961">Cell wall biogenesis/degradation</keyword>
<dbReference type="PATRIC" id="fig|1423750.3.peg.106"/>